<dbReference type="EMBL" id="FOGI01000010">
    <property type="protein sequence ID" value="SES32314.1"/>
    <property type="molecule type" value="Genomic_DNA"/>
</dbReference>
<dbReference type="AlphaFoldDB" id="A0A1H9WER0"/>
<accession>A0A1H9WER0</accession>
<dbReference type="InterPro" id="IPR013783">
    <property type="entry name" value="Ig-like_fold"/>
</dbReference>
<name>A0A1H9WER0_9PSEU</name>
<dbReference type="InterPro" id="IPR014756">
    <property type="entry name" value="Ig_E-set"/>
</dbReference>
<protein>
    <recommendedName>
        <fullName evidence="3">Glycogen recognition site of AMP-activated protein kinase</fullName>
    </recommendedName>
</protein>
<evidence type="ECO:0000313" key="1">
    <source>
        <dbReference type="EMBL" id="SES32314.1"/>
    </source>
</evidence>
<organism evidence="1 2">
    <name type="scientific">Actinokineospora terrae</name>
    <dbReference type="NCBI Taxonomy" id="155974"/>
    <lineage>
        <taxon>Bacteria</taxon>
        <taxon>Bacillati</taxon>
        <taxon>Actinomycetota</taxon>
        <taxon>Actinomycetes</taxon>
        <taxon>Pseudonocardiales</taxon>
        <taxon>Pseudonocardiaceae</taxon>
        <taxon>Actinokineospora</taxon>
    </lineage>
</organism>
<dbReference type="Gene3D" id="2.60.40.10">
    <property type="entry name" value="Immunoglobulins"/>
    <property type="match status" value="1"/>
</dbReference>
<sequence length="93" mass="10050">MINLKPLPFAKVRVTFTLDRDTPPGPTSVVGCFNGWTPGRHVLRGRSNGKRSTSVVLPAGTALSFRYLTEGGVWSDDPAVQTRDGQGNPRITV</sequence>
<dbReference type="Proteomes" id="UP000199051">
    <property type="component" value="Unassembled WGS sequence"/>
</dbReference>
<gene>
    <name evidence="1" type="ORF">SAMN04487818_110126</name>
</gene>
<dbReference type="SUPFAM" id="SSF81296">
    <property type="entry name" value="E set domains"/>
    <property type="match status" value="1"/>
</dbReference>
<dbReference type="GO" id="GO:0005975">
    <property type="term" value="P:carbohydrate metabolic process"/>
    <property type="evidence" value="ECO:0007669"/>
    <property type="project" value="UniProtKB-ARBA"/>
</dbReference>
<evidence type="ECO:0000313" key="2">
    <source>
        <dbReference type="Proteomes" id="UP000199051"/>
    </source>
</evidence>
<evidence type="ECO:0008006" key="3">
    <source>
        <dbReference type="Google" id="ProtNLM"/>
    </source>
</evidence>
<keyword evidence="2" id="KW-1185">Reference proteome</keyword>
<dbReference type="STRING" id="155974.SAMN04487818_110126"/>
<reference evidence="2" key="1">
    <citation type="submission" date="2016-10" db="EMBL/GenBank/DDBJ databases">
        <authorList>
            <person name="Varghese N."/>
            <person name="Submissions S."/>
        </authorList>
    </citation>
    <scope>NUCLEOTIDE SEQUENCE [LARGE SCALE GENOMIC DNA]</scope>
    <source>
        <strain evidence="2">DSM 44260</strain>
    </source>
</reference>
<proteinExistence type="predicted"/>
<dbReference type="PROSITE" id="PS51257">
    <property type="entry name" value="PROKAR_LIPOPROTEIN"/>
    <property type="match status" value="1"/>
</dbReference>
<dbReference type="RefSeq" id="WP_092782685.1">
    <property type="nucleotide sequence ID" value="NZ_FOGI01000010.1"/>
</dbReference>